<comment type="caution">
    <text evidence="1">The sequence shown here is derived from an EMBL/GenBank/DDBJ whole genome shotgun (WGS) entry which is preliminary data.</text>
</comment>
<proteinExistence type="predicted"/>
<organism evidence="1 2">
    <name type="scientific">Halorubrum saccharovorum DSM 1137</name>
    <dbReference type="NCBI Taxonomy" id="1227484"/>
    <lineage>
        <taxon>Archaea</taxon>
        <taxon>Methanobacteriati</taxon>
        <taxon>Methanobacteriota</taxon>
        <taxon>Stenosarchaea group</taxon>
        <taxon>Halobacteria</taxon>
        <taxon>Halobacteriales</taxon>
        <taxon>Haloferacaceae</taxon>
        <taxon>Halorubrum</taxon>
    </lineage>
</organism>
<gene>
    <name evidence="1" type="ORF">C471_14640</name>
</gene>
<keyword evidence="2" id="KW-1185">Reference proteome</keyword>
<dbReference type="Proteomes" id="UP000011514">
    <property type="component" value="Unassembled WGS sequence"/>
</dbReference>
<evidence type="ECO:0000313" key="2">
    <source>
        <dbReference type="Proteomes" id="UP000011514"/>
    </source>
</evidence>
<reference evidence="1 2" key="1">
    <citation type="journal article" date="2014" name="PLoS Genet.">
        <title>Phylogenetically driven sequencing of extremely halophilic archaea reveals strategies for static and dynamic osmo-response.</title>
        <authorList>
            <person name="Becker E.A."/>
            <person name="Seitzer P.M."/>
            <person name="Tritt A."/>
            <person name="Larsen D."/>
            <person name="Krusor M."/>
            <person name="Yao A.I."/>
            <person name="Wu D."/>
            <person name="Madern D."/>
            <person name="Eisen J.A."/>
            <person name="Darling A.E."/>
            <person name="Facciotti M.T."/>
        </authorList>
    </citation>
    <scope>NUCLEOTIDE SEQUENCE [LARGE SCALE GENOMIC DNA]</scope>
    <source>
        <strain evidence="1 2">DSM 1137</strain>
    </source>
</reference>
<sequence>MTICAGSEGDDYVDLDKSVVVDGELIYRVAVVITVRRISSSATEIAELDITQVGNRVIGSDASSIDL</sequence>
<evidence type="ECO:0000313" key="1">
    <source>
        <dbReference type="EMBL" id="ELZ36565.1"/>
    </source>
</evidence>
<accession>M0DM76</accession>
<protein>
    <submittedName>
        <fullName evidence="1">Uncharacterized protein</fullName>
    </submittedName>
</protein>
<dbReference type="AlphaFoldDB" id="M0DM76"/>
<name>M0DM76_9EURY</name>
<dbReference type="EMBL" id="AOJE01000069">
    <property type="protein sequence ID" value="ELZ36565.1"/>
    <property type="molecule type" value="Genomic_DNA"/>
</dbReference>
<dbReference type="PATRIC" id="fig|1227484.4.peg.2882"/>